<accession>A0A7R8XBT6</accession>
<reference evidence="2" key="1">
    <citation type="submission" date="2020-11" db="EMBL/GenBank/DDBJ databases">
        <authorList>
            <person name="Tran Van P."/>
        </authorList>
    </citation>
    <scope>NUCLEOTIDE SEQUENCE</scope>
</reference>
<protein>
    <submittedName>
        <fullName evidence="2">Uncharacterized protein</fullName>
    </submittedName>
</protein>
<dbReference type="InterPro" id="IPR052709">
    <property type="entry name" value="Transposase-MT_Hybrid"/>
</dbReference>
<dbReference type="PANTHER" id="PTHR46060:SF2">
    <property type="entry name" value="HISTONE-LYSINE N-METHYLTRANSFERASE SETMAR"/>
    <property type="match status" value="1"/>
</dbReference>
<feature type="transmembrane region" description="Helical" evidence="1">
    <location>
        <begin position="216"/>
        <end position="241"/>
    </location>
</feature>
<gene>
    <name evidence="2" type="ORF">DSTB1V02_LOCUS4267</name>
</gene>
<dbReference type="PANTHER" id="PTHR46060">
    <property type="entry name" value="MARINER MOS1 TRANSPOSASE-LIKE PROTEIN"/>
    <property type="match status" value="1"/>
</dbReference>
<feature type="transmembrane region" description="Helical" evidence="1">
    <location>
        <begin position="187"/>
        <end position="210"/>
    </location>
</feature>
<dbReference type="EMBL" id="CAJPEV010000621">
    <property type="protein sequence ID" value="CAG0887002.1"/>
    <property type="molecule type" value="Genomic_DNA"/>
</dbReference>
<keyword evidence="1" id="KW-0472">Membrane</keyword>
<name>A0A7R8XBT6_9CRUS</name>
<sequence>MSFVWERRQTTPIAVCARRLGKESSARRRAFNRFARLKSGNYSVENKLRSERPSELDDESLLQLMEADPRMTTRPMAAVLECSHSTIAHLLSTIGKVSKLGSWILLALTQKDLDQRILKTHTSGENGEEDMLWSFDLDDWKHGCWCIMAEFDKAVIGAMCYFSTMIIIDSILIYGIRVRKRTLMIPWLCVVALQLTAALIIFIIFIVGAIQRKTDAGPLLLVSFLFFAPFFMATSLYKVVYTYFKDLRNQMQSGQTFQIVLPSPTQPHPHAQGGFQPLGVQYLPPTFGKSQPGGIQYAQPPQEEFQHMTIPRAHVNAQMGME</sequence>
<organism evidence="2">
    <name type="scientific">Darwinula stevensoni</name>
    <dbReference type="NCBI Taxonomy" id="69355"/>
    <lineage>
        <taxon>Eukaryota</taxon>
        <taxon>Metazoa</taxon>
        <taxon>Ecdysozoa</taxon>
        <taxon>Arthropoda</taxon>
        <taxon>Crustacea</taxon>
        <taxon>Oligostraca</taxon>
        <taxon>Ostracoda</taxon>
        <taxon>Podocopa</taxon>
        <taxon>Podocopida</taxon>
        <taxon>Darwinulocopina</taxon>
        <taxon>Darwinuloidea</taxon>
        <taxon>Darwinulidae</taxon>
        <taxon>Darwinula</taxon>
    </lineage>
</organism>
<dbReference type="GO" id="GO:0000729">
    <property type="term" value="P:DNA double-strand break processing"/>
    <property type="evidence" value="ECO:0007669"/>
    <property type="project" value="TreeGrafter"/>
</dbReference>
<dbReference type="GO" id="GO:0003697">
    <property type="term" value="F:single-stranded DNA binding"/>
    <property type="evidence" value="ECO:0007669"/>
    <property type="project" value="TreeGrafter"/>
</dbReference>
<evidence type="ECO:0000313" key="2">
    <source>
        <dbReference type="EMBL" id="CAD7244370.1"/>
    </source>
</evidence>
<dbReference type="GO" id="GO:0042800">
    <property type="term" value="F:histone H3K4 methyltransferase activity"/>
    <property type="evidence" value="ECO:0007669"/>
    <property type="project" value="TreeGrafter"/>
</dbReference>
<evidence type="ECO:0000313" key="3">
    <source>
        <dbReference type="Proteomes" id="UP000677054"/>
    </source>
</evidence>
<keyword evidence="1" id="KW-1133">Transmembrane helix</keyword>
<feature type="transmembrane region" description="Helical" evidence="1">
    <location>
        <begin position="154"/>
        <end position="175"/>
    </location>
</feature>
<dbReference type="GO" id="GO:0000014">
    <property type="term" value="F:single-stranded DNA endodeoxyribonuclease activity"/>
    <property type="evidence" value="ECO:0007669"/>
    <property type="project" value="TreeGrafter"/>
</dbReference>
<dbReference type="GO" id="GO:0044547">
    <property type="term" value="F:DNA topoisomerase binding"/>
    <property type="evidence" value="ECO:0007669"/>
    <property type="project" value="TreeGrafter"/>
</dbReference>
<keyword evidence="3" id="KW-1185">Reference proteome</keyword>
<dbReference type="GO" id="GO:0035861">
    <property type="term" value="C:site of double-strand break"/>
    <property type="evidence" value="ECO:0007669"/>
    <property type="project" value="TreeGrafter"/>
</dbReference>
<dbReference type="InterPro" id="IPR031720">
    <property type="entry name" value="DUF4728"/>
</dbReference>
<dbReference type="GO" id="GO:0000793">
    <property type="term" value="C:condensed chromosome"/>
    <property type="evidence" value="ECO:0007669"/>
    <property type="project" value="TreeGrafter"/>
</dbReference>
<dbReference type="AlphaFoldDB" id="A0A7R8XBT6"/>
<dbReference type="GO" id="GO:0015074">
    <property type="term" value="P:DNA integration"/>
    <property type="evidence" value="ECO:0007669"/>
    <property type="project" value="TreeGrafter"/>
</dbReference>
<dbReference type="GO" id="GO:0031297">
    <property type="term" value="P:replication fork processing"/>
    <property type="evidence" value="ECO:0007669"/>
    <property type="project" value="TreeGrafter"/>
</dbReference>
<dbReference type="GO" id="GO:0046975">
    <property type="term" value="F:histone H3K36 methyltransferase activity"/>
    <property type="evidence" value="ECO:0007669"/>
    <property type="project" value="TreeGrafter"/>
</dbReference>
<dbReference type="Pfam" id="PF15860">
    <property type="entry name" value="DUF4728"/>
    <property type="match status" value="1"/>
</dbReference>
<dbReference type="GO" id="GO:0003690">
    <property type="term" value="F:double-stranded DNA binding"/>
    <property type="evidence" value="ECO:0007669"/>
    <property type="project" value="TreeGrafter"/>
</dbReference>
<dbReference type="GO" id="GO:0005634">
    <property type="term" value="C:nucleus"/>
    <property type="evidence" value="ECO:0007669"/>
    <property type="project" value="TreeGrafter"/>
</dbReference>
<keyword evidence="1" id="KW-0812">Transmembrane</keyword>
<evidence type="ECO:0000256" key="1">
    <source>
        <dbReference type="SAM" id="Phobius"/>
    </source>
</evidence>
<dbReference type="GO" id="GO:0044774">
    <property type="term" value="P:mitotic DNA integrity checkpoint signaling"/>
    <property type="evidence" value="ECO:0007669"/>
    <property type="project" value="TreeGrafter"/>
</dbReference>
<dbReference type="OrthoDB" id="616263at2759"/>
<dbReference type="GO" id="GO:0006303">
    <property type="term" value="P:double-strand break repair via nonhomologous end joining"/>
    <property type="evidence" value="ECO:0007669"/>
    <property type="project" value="TreeGrafter"/>
</dbReference>
<proteinExistence type="predicted"/>
<dbReference type="Proteomes" id="UP000677054">
    <property type="component" value="Unassembled WGS sequence"/>
</dbReference>
<dbReference type="EMBL" id="LR900138">
    <property type="protein sequence ID" value="CAD7244370.1"/>
    <property type="molecule type" value="Genomic_DNA"/>
</dbReference>